<proteinExistence type="predicted"/>
<accession>A0A195B3B1</accession>
<evidence type="ECO:0000313" key="2">
    <source>
        <dbReference type="Proteomes" id="UP000078540"/>
    </source>
</evidence>
<evidence type="ECO:0000313" key="1">
    <source>
        <dbReference type="EMBL" id="KYM78976.1"/>
    </source>
</evidence>
<reference evidence="1 2" key="1">
    <citation type="submission" date="2015-09" db="EMBL/GenBank/DDBJ databases">
        <title>Atta colombica WGS genome.</title>
        <authorList>
            <person name="Nygaard S."/>
            <person name="Hu H."/>
            <person name="Boomsma J."/>
            <person name="Zhang G."/>
        </authorList>
    </citation>
    <scope>NUCLEOTIDE SEQUENCE [LARGE SCALE GENOMIC DNA]</scope>
    <source>
        <strain evidence="1">Treedump-2</strain>
        <tissue evidence="1">Whole body</tissue>
    </source>
</reference>
<gene>
    <name evidence="1" type="ORF">ALC53_10530</name>
</gene>
<protein>
    <submittedName>
        <fullName evidence="1">Uncharacterized protein</fullName>
    </submittedName>
</protein>
<dbReference type="AlphaFoldDB" id="A0A195B3B1"/>
<organism evidence="1 2">
    <name type="scientific">Atta colombica</name>
    <dbReference type="NCBI Taxonomy" id="520822"/>
    <lineage>
        <taxon>Eukaryota</taxon>
        <taxon>Metazoa</taxon>
        <taxon>Ecdysozoa</taxon>
        <taxon>Arthropoda</taxon>
        <taxon>Hexapoda</taxon>
        <taxon>Insecta</taxon>
        <taxon>Pterygota</taxon>
        <taxon>Neoptera</taxon>
        <taxon>Endopterygota</taxon>
        <taxon>Hymenoptera</taxon>
        <taxon>Apocrita</taxon>
        <taxon>Aculeata</taxon>
        <taxon>Formicoidea</taxon>
        <taxon>Formicidae</taxon>
        <taxon>Myrmicinae</taxon>
        <taxon>Atta</taxon>
    </lineage>
</organism>
<sequence>MENVSLFRSCNLQLNSPTVNAQFLRIGFPRPKHWDCGRIDLRPAVAVLISLPKWSYNPLQIKLENWHSIQKYTSVNAFVVDNYIFTTLKFPIIALQNNKDRENNHYTLLRENELNECIRDIITYTCEKNFPIYHIQSDASCEVQIFANMSGQLRNCEYERIRPFLASTTLWIMLTEDRMWLYSVDNYGIRRFLWAQFSGAVQEQDETHHVKGAWLVIGSNYVRVESLAPM</sequence>
<keyword evidence="2" id="KW-1185">Reference proteome</keyword>
<dbReference type="Proteomes" id="UP000078540">
    <property type="component" value="Unassembled WGS sequence"/>
</dbReference>
<name>A0A195B3B1_9HYME</name>
<dbReference type="EMBL" id="KQ976625">
    <property type="protein sequence ID" value="KYM78976.1"/>
    <property type="molecule type" value="Genomic_DNA"/>
</dbReference>